<dbReference type="PROSITE" id="PS51120">
    <property type="entry name" value="LDLRB"/>
    <property type="match status" value="3"/>
</dbReference>
<evidence type="ECO:0000256" key="12">
    <source>
        <dbReference type="PROSITE-ProRule" id="PRU00076"/>
    </source>
</evidence>
<feature type="disulfide bond" evidence="12">
    <location>
        <begin position="663"/>
        <end position="680"/>
    </location>
</feature>
<dbReference type="RefSeq" id="XP_026484058.1">
    <property type="nucleotide sequence ID" value="XM_026628273.2"/>
</dbReference>
<keyword evidence="18" id="KW-1185">Reference proteome</keyword>
<feature type="domain" description="EGF-like" evidence="15">
    <location>
        <begin position="990"/>
        <end position="1030"/>
    </location>
</feature>
<feature type="domain" description="EGF-like" evidence="15">
    <location>
        <begin position="782"/>
        <end position="821"/>
    </location>
</feature>
<dbReference type="SMART" id="SM00682">
    <property type="entry name" value="G2F"/>
    <property type="match status" value="1"/>
</dbReference>
<dbReference type="Proteomes" id="UP001652626">
    <property type="component" value="Chromosome 10"/>
</dbReference>
<dbReference type="CDD" id="cd00053">
    <property type="entry name" value="EGF"/>
    <property type="match status" value="1"/>
</dbReference>
<dbReference type="SUPFAM" id="SSF63825">
    <property type="entry name" value="YWTD domain"/>
    <property type="match status" value="1"/>
</dbReference>
<dbReference type="InterPro" id="IPR009030">
    <property type="entry name" value="Growth_fac_rcpt_cys_sf"/>
</dbReference>
<dbReference type="GO" id="GO:0005509">
    <property type="term" value="F:calcium ion binding"/>
    <property type="evidence" value="ECO:0007669"/>
    <property type="project" value="InterPro"/>
</dbReference>
<feature type="signal peptide" evidence="14">
    <location>
        <begin position="1"/>
        <end position="16"/>
    </location>
</feature>
<evidence type="ECO:0000313" key="19">
    <source>
        <dbReference type="RefSeq" id="XP_026484058.1"/>
    </source>
</evidence>
<feature type="domain" description="EGF-like" evidence="15">
    <location>
        <begin position="573"/>
        <end position="613"/>
    </location>
</feature>
<feature type="disulfide bond" evidence="12">
    <location>
        <begin position="792"/>
        <end position="809"/>
    </location>
</feature>
<evidence type="ECO:0000256" key="8">
    <source>
        <dbReference type="ARBA" id="ARBA00022869"/>
    </source>
</evidence>
<keyword evidence="4 12" id="KW-0245">EGF-like domain</keyword>
<dbReference type="Gene3D" id="2.40.155.10">
    <property type="entry name" value="Green fluorescent protein"/>
    <property type="match status" value="2"/>
</dbReference>
<evidence type="ECO:0000256" key="6">
    <source>
        <dbReference type="ARBA" id="ARBA00022737"/>
    </source>
</evidence>
<dbReference type="PANTHER" id="PTHR46513:SF13">
    <property type="entry name" value="EGF-LIKE DOMAIN-CONTAINING PROTEIN"/>
    <property type="match status" value="1"/>
</dbReference>
<dbReference type="InterPro" id="IPR050778">
    <property type="entry name" value="Cueball_EGF_LRP_Nidogen"/>
</dbReference>
<feature type="domain" description="NIDO" evidence="17">
    <location>
        <begin position="91"/>
        <end position="242"/>
    </location>
</feature>
<keyword evidence="9" id="KW-0130">Cell adhesion</keyword>
<dbReference type="InterPro" id="IPR003886">
    <property type="entry name" value="NIDO_dom"/>
</dbReference>
<dbReference type="InterPro" id="IPR006605">
    <property type="entry name" value="G2_nidogen/fibulin_G2F"/>
</dbReference>
<feature type="repeat" description="LDL-receptor class B" evidence="13">
    <location>
        <begin position="1082"/>
        <end position="1124"/>
    </location>
</feature>
<dbReference type="SUPFAM" id="SSF57184">
    <property type="entry name" value="Growth factor receptor domain"/>
    <property type="match status" value="1"/>
</dbReference>
<dbReference type="Gene3D" id="2.120.10.30">
    <property type="entry name" value="TolB, C-terminal domain"/>
    <property type="match status" value="1"/>
</dbReference>
<dbReference type="InterPro" id="IPR024731">
    <property type="entry name" value="NELL2-like_EGF"/>
</dbReference>
<feature type="chain" id="PRO_5034174257" evidence="14">
    <location>
        <begin position="17"/>
        <end position="1337"/>
    </location>
</feature>
<dbReference type="GO" id="GO:0007160">
    <property type="term" value="P:cell-matrix adhesion"/>
    <property type="evidence" value="ECO:0007669"/>
    <property type="project" value="InterPro"/>
</dbReference>
<feature type="disulfide bond" evidence="12">
    <location>
        <begin position="916"/>
        <end position="933"/>
    </location>
</feature>
<gene>
    <name evidence="19" type="primary">LOC113392042</name>
</gene>
<keyword evidence="11" id="KW-0325">Glycoprotein</keyword>
<dbReference type="GO" id="GO:0005604">
    <property type="term" value="C:basement membrane"/>
    <property type="evidence" value="ECO:0007669"/>
    <property type="project" value="UniProtKB-SubCell"/>
</dbReference>
<dbReference type="GO" id="GO:0060070">
    <property type="term" value="P:canonical Wnt signaling pathway"/>
    <property type="evidence" value="ECO:0007669"/>
    <property type="project" value="TreeGrafter"/>
</dbReference>
<dbReference type="SMART" id="SM00135">
    <property type="entry name" value="LY"/>
    <property type="match status" value="5"/>
</dbReference>
<keyword evidence="5 14" id="KW-0732">Signal</keyword>
<feature type="domain" description="EGF-like" evidence="15">
    <location>
        <begin position="907"/>
        <end position="948"/>
    </location>
</feature>
<evidence type="ECO:0000259" key="17">
    <source>
        <dbReference type="PROSITE" id="PS51220"/>
    </source>
</evidence>
<evidence type="ECO:0000256" key="11">
    <source>
        <dbReference type="ARBA" id="ARBA00023180"/>
    </source>
</evidence>
<keyword evidence="10 12" id="KW-1015">Disulfide bond</keyword>
<dbReference type="PANTHER" id="PTHR46513">
    <property type="entry name" value="VITELLOGENIN RECEPTOR-LIKE PROTEIN-RELATED-RELATED"/>
    <property type="match status" value="1"/>
</dbReference>
<evidence type="ECO:0000256" key="14">
    <source>
        <dbReference type="SAM" id="SignalP"/>
    </source>
</evidence>
<dbReference type="PROSITE" id="PS01186">
    <property type="entry name" value="EGF_2"/>
    <property type="match status" value="8"/>
</dbReference>
<sequence length="1337" mass="148173">MWTGGLVLLLVSCACAITRDQFYPHGQGLDQRLPRGAEVSSPEIPLNVPIVFFGETYENIFVNNYGVLSFRADIPTFLNAEFPLPYPSIAAFYANIDTTESGEVYYRETNESHVLVKAEESVQNNFHDYYDFRPTSVFIASWIDVTYASKQWQDRKNSFQIAIISNGTESFVEMLYPEREIQWIQKETQPGSMPDAKAQAGFIAEDGRLFTLRGSGSHQIRNVVSWSNTREPGKYVFRVGNITIDGTVAVPDQYDQNEVEVEEETRTCAQSGPSVCHLQARCVDYQTGICCQCSEGFYGNGKSCIKDDVPLRVHGKLNGIINDVNLNDVDIQAYVVVADGRTYTALSQAPPLLGSSLQLLTVLGGVLGWLFAKPSGTAKNGYQLTGGLFNHTADIYFPDSKDRVTINQEYIGHDVFDQITLDADIRGTIPIVSPGSRLEISEYNEEYTVVEAGLIHSVSSRTFTNKITGQKYEQRVSQTFSYNPCRYAPPSEENEISTLKVIKNYLGYETRENIVRYSTSNKIQSRGQEDPCIEGRNSCGTHSTCVVQGDSFTCVCQSGFTSIYYEDSHICVDIDECAASTHNCDSNADCYNHDGGFQCRCRDGYEGNGISCNIVSRCRDKVCDPHAQCIDNPGEEPICSCKPGFTGDGQRCWQTLNNICSRCSPYAYCSYSDQINSYNCQCNPGFSGDGEYCVEDTTSIPDVTETTEISVAPLQSTTAVISEVEYNETYVLPNCEIINDDYECFCPPGYSRYKDERNNDLCRIDSYKEPKNTSIVEENNDTSITCSMDSECPPNAICSFSGQQSQGHCVCPEGYEGDAYECIERTGSSCSCGPSAHCIDTATGEMMCVCDIGYHGDGYVCRPNFSCTNNSDCEYNAECRPDPNTDEFVCQCIEGYIKDQNDACIPDGQLCNGAVCAEHASCLYDETLEVNYCSCDEGFEGEGISKCVPLGKTCDVANDCSPNAICTTTEASYQCICREGFFGDGYTCNAEMNCRTNIYLCDSHASCLKTSEGYECECNTGYNGNGTYCEINPRQSGNFLVASDGASVYRVPFKVTPREFATPLNSAIYQIAVGIDVDCLTGRIYWGDVGASAIKRTSYDGSNFEQFLAYDIQSPEGMSVDWTSRNIFWTDSKKLTIEVANLDTKVKKVLFKRDGIFNPRGIAVHPGKGKIFWTDWNRNGPKIEWANMDGSQRGVFLDKSEVKLPNSLAIDWSRDRLCFTDAGLYTIKCVSIDTLESETIVANCSYPFGLAISGDSYYWTDWKTLKIEYINNLTLQRGQVPIATASRRLYGVTVAPEQCPNQSNICQYRNGQCDPNQICLPDGKGGRTCAAGDNYSY</sequence>
<feature type="repeat" description="LDL-receptor class B" evidence="13">
    <location>
        <begin position="1125"/>
        <end position="1168"/>
    </location>
</feature>
<dbReference type="OMA" id="PGTGNQF"/>
<feature type="domain" description="EGF-like" evidence="15">
    <location>
        <begin position="614"/>
        <end position="653"/>
    </location>
</feature>
<dbReference type="GO" id="GO:0017147">
    <property type="term" value="F:Wnt-protein binding"/>
    <property type="evidence" value="ECO:0007669"/>
    <property type="project" value="TreeGrafter"/>
</dbReference>
<dbReference type="GO" id="GO:0042813">
    <property type="term" value="F:Wnt receptor activity"/>
    <property type="evidence" value="ECO:0007669"/>
    <property type="project" value="TreeGrafter"/>
</dbReference>
<evidence type="ECO:0000256" key="1">
    <source>
        <dbReference type="ARBA" id="ARBA00004302"/>
    </source>
</evidence>
<dbReference type="InterPro" id="IPR000152">
    <property type="entry name" value="EGF-type_Asp/Asn_hydroxyl_site"/>
</dbReference>
<dbReference type="InterPro" id="IPR049883">
    <property type="entry name" value="NOTCH1_EGF-like"/>
</dbReference>
<dbReference type="PROSITE" id="PS51220">
    <property type="entry name" value="NIDO"/>
    <property type="match status" value="1"/>
</dbReference>
<keyword evidence="8" id="KW-0084">Basement membrane</keyword>
<dbReference type="PROSITE" id="PS50993">
    <property type="entry name" value="NIDOGEN_G2"/>
    <property type="match status" value="1"/>
</dbReference>
<dbReference type="Pfam" id="PF12947">
    <property type="entry name" value="EGF_3"/>
    <property type="match status" value="2"/>
</dbReference>
<dbReference type="Pfam" id="PF07474">
    <property type="entry name" value="G2F"/>
    <property type="match status" value="1"/>
</dbReference>
<evidence type="ECO:0000256" key="10">
    <source>
        <dbReference type="ARBA" id="ARBA00023157"/>
    </source>
</evidence>
<evidence type="ECO:0000256" key="13">
    <source>
        <dbReference type="PROSITE-ProRule" id="PRU00461"/>
    </source>
</evidence>
<evidence type="ECO:0000259" key="16">
    <source>
        <dbReference type="PROSITE" id="PS50993"/>
    </source>
</evidence>
<dbReference type="Pfam" id="PF06119">
    <property type="entry name" value="NIDO"/>
    <property type="match status" value="1"/>
</dbReference>
<dbReference type="GO" id="GO:0005886">
    <property type="term" value="C:plasma membrane"/>
    <property type="evidence" value="ECO:0007669"/>
    <property type="project" value="TreeGrafter"/>
</dbReference>
<proteinExistence type="predicted"/>
<keyword evidence="7" id="KW-0106">Calcium</keyword>
<dbReference type="PROSITE" id="PS01187">
    <property type="entry name" value="EGF_CA"/>
    <property type="match status" value="1"/>
</dbReference>
<evidence type="ECO:0000256" key="9">
    <source>
        <dbReference type="ARBA" id="ARBA00022889"/>
    </source>
</evidence>
<comment type="subcellular location">
    <subcellularLocation>
        <location evidence="1">Secreted</location>
        <location evidence="1">Extracellular space</location>
        <location evidence="1">Extracellular matrix</location>
        <location evidence="1">Basement membrane</location>
    </subcellularLocation>
</comment>
<comment type="caution">
    <text evidence="12">Lacks conserved residue(s) required for the propagation of feature annotation.</text>
</comment>
<feature type="domain" description="EGF-like" evidence="15">
    <location>
        <begin position="863"/>
        <end position="902"/>
    </location>
</feature>
<dbReference type="InterPro" id="IPR001881">
    <property type="entry name" value="EGF-like_Ca-bd_dom"/>
</dbReference>
<dbReference type="Pfam" id="PF00058">
    <property type="entry name" value="Ldl_recept_b"/>
    <property type="match status" value="2"/>
</dbReference>
<evidence type="ECO:0000259" key="15">
    <source>
        <dbReference type="PROSITE" id="PS50026"/>
    </source>
</evidence>
<feature type="domain" description="EGF-like" evidence="15">
    <location>
        <begin position="528"/>
        <end position="566"/>
    </location>
</feature>
<dbReference type="CTD" id="3949"/>
<evidence type="ECO:0000256" key="4">
    <source>
        <dbReference type="ARBA" id="ARBA00022536"/>
    </source>
</evidence>
<evidence type="ECO:0000313" key="18">
    <source>
        <dbReference type="Proteomes" id="UP001652626"/>
    </source>
</evidence>
<keyword evidence="2" id="KW-0964">Secreted</keyword>
<dbReference type="SUPFAM" id="SSF54511">
    <property type="entry name" value="GFP-like"/>
    <property type="match status" value="1"/>
</dbReference>
<organism evidence="18 19">
    <name type="scientific">Vanessa tameamea</name>
    <name type="common">Kamehameha butterfly</name>
    <dbReference type="NCBI Taxonomy" id="334116"/>
    <lineage>
        <taxon>Eukaryota</taxon>
        <taxon>Metazoa</taxon>
        <taxon>Ecdysozoa</taxon>
        <taxon>Arthropoda</taxon>
        <taxon>Hexapoda</taxon>
        <taxon>Insecta</taxon>
        <taxon>Pterygota</taxon>
        <taxon>Neoptera</taxon>
        <taxon>Endopterygota</taxon>
        <taxon>Lepidoptera</taxon>
        <taxon>Glossata</taxon>
        <taxon>Ditrysia</taxon>
        <taxon>Papilionoidea</taxon>
        <taxon>Nymphalidae</taxon>
        <taxon>Nymphalinae</taxon>
        <taxon>Vanessa</taxon>
    </lineage>
</organism>
<accession>A0A8B8HGU7</accession>
<feature type="domain" description="Nidogen G2 beta-barrel" evidence="16">
    <location>
        <begin position="309"/>
        <end position="533"/>
    </location>
</feature>
<feature type="disulfide bond" evidence="12">
    <location>
        <begin position="873"/>
        <end position="890"/>
    </location>
</feature>
<dbReference type="PROSITE" id="PS00010">
    <property type="entry name" value="ASX_HYDROXYL"/>
    <property type="match status" value="1"/>
</dbReference>
<keyword evidence="6" id="KW-0677">Repeat</keyword>
<dbReference type="GeneID" id="113392042"/>
<dbReference type="FunFam" id="2.120.10.30:FF:000241">
    <property type="entry name" value="Low-density lipoprotein receptor-related protein 6"/>
    <property type="match status" value="1"/>
</dbReference>
<dbReference type="OrthoDB" id="6375837at2759"/>
<protein>
    <submittedName>
        <fullName evidence="19">Nidogen-like</fullName>
    </submittedName>
</protein>
<dbReference type="InterPro" id="IPR011042">
    <property type="entry name" value="6-blade_b-propeller_TolB-like"/>
</dbReference>
<dbReference type="InterPro" id="IPR000742">
    <property type="entry name" value="EGF"/>
</dbReference>
<dbReference type="Pfam" id="PF07645">
    <property type="entry name" value="EGF_CA"/>
    <property type="match status" value="1"/>
</dbReference>
<dbReference type="PROSITE" id="PS50026">
    <property type="entry name" value="EGF_3"/>
    <property type="match status" value="9"/>
</dbReference>
<evidence type="ECO:0000256" key="5">
    <source>
        <dbReference type="ARBA" id="ARBA00022729"/>
    </source>
</evidence>
<evidence type="ECO:0000256" key="2">
    <source>
        <dbReference type="ARBA" id="ARBA00022525"/>
    </source>
</evidence>
<feature type="domain" description="EGF-like" evidence="15">
    <location>
        <begin position="656"/>
        <end position="694"/>
    </location>
</feature>
<dbReference type="InterPro" id="IPR000033">
    <property type="entry name" value="LDLR_classB_rpt"/>
</dbReference>
<dbReference type="Gene3D" id="2.10.25.10">
    <property type="entry name" value="Laminin"/>
    <property type="match status" value="6"/>
</dbReference>
<reference evidence="19" key="1">
    <citation type="submission" date="2025-08" db="UniProtKB">
        <authorList>
            <consortium name="RefSeq"/>
        </authorList>
    </citation>
    <scope>IDENTIFICATION</scope>
    <source>
        <tissue evidence="19">Whole body</tissue>
    </source>
</reference>
<dbReference type="SMART" id="SM00539">
    <property type="entry name" value="NIDO"/>
    <property type="match status" value="1"/>
</dbReference>
<dbReference type="SMART" id="SM00181">
    <property type="entry name" value="EGF"/>
    <property type="match status" value="11"/>
</dbReference>
<dbReference type="InterPro" id="IPR018097">
    <property type="entry name" value="EGF_Ca-bd_CS"/>
</dbReference>
<keyword evidence="3" id="KW-0272">Extracellular matrix</keyword>
<feature type="repeat" description="LDL-receptor class B" evidence="13">
    <location>
        <begin position="1169"/>
        <end position="1214"/>
    </location>
</feature>
<dbReference type="InterPro" id="IPR009017">
    <property type="entry name" value="GFP"/>
</dbReference>
<dbReference type="FunFam" id="2.10.25.10:FF:000038">
    <property type="entry name" value="Fibrillin 2"/>
    <property type="match status" value="1"/>
</dbReference>
<name>A0A8B8HGU7_VANTA</name>
<feature type="domain" description="EGF-like" evidence="15">
    <location>
        <begin position="950"/>
        <end position="989"/>
    </location>
</feature>
<evidence type="ECO:0000256" key="3">
    <source>
        <dbReference type="ARBA" id="ARBA00022530"/>
    </source>
</evidence>
<evidence type="ECO:0000256" key="7">
    <source>
        <dbReference type="ARBA" id="ARBA00022837"/>
    </source>
</evidence>
<dbReference type="SMART" id="SM00179">
    <property type="entry name" value="EGF_CA"/>
    <property type="match status" value="4"/>
</dbReference>
<dbReference type="CDD" id="cd00054">
    <property type="entry name" value="EGF_CA"/>
    <property type="match status" value="1"/>
</dbReference>